<name>A0A249XZC0_9CAUD</name>
<organism evidence="1 2">
    <name type="scientific">Enterococcus phage EF1</name>
    <dbReference type="NCBI Taxonomy" id="2025813"/>
    <lineage>
        <taxon>Viruses</taxon>
        <taxon>Duplodnaviria</taxon>
        <taxon>Heunggongvirae</taxon>
        <taxon>Uroviricota</taxon>
        <taxon>Caudoviricetes</taxon>
    </lineage>
</organism>
<evidence type="ECO:0000313" key="1">
    <source>
        <dbReference type="EMBL" id="ASZ76806.1"/>
    </source>
</evidence>
<reference evidence="1 2" key="1">
    <citation type="submission" date="2017-04" db="EMBL/GenBank/DDBJ databases">
        <title>Complete Genome Sequence of Lytic Bacteriophage EF1 Infecting Enterococcus faecalis Isolates.</title>
        <authorList>
            <person name="Kim D."/>
            <person name="Kim Y.J."/>
            <person name="Han B.K."/>
            <person name="Kim H."/>
        </authorList>
    </citation>
    <scope>NUCLEOTIDE SEQUENCE [LARGE SCALE GENOMIC DNA]</scope>
</reference>
<sequence length="661" mass="74085">MDKSQELFDAIRLIARNEIEKQSSTDTVIGTVIERVESSDAYKVSYQNIEILASSMGGRYNAGDSVYVMLPKGRLDGVKFIIGKTNDRTPTITTNANGLSDSTLGMIQDIINNFNDLISDNKVTPVEKQSLQVQWEQIKKSYQEILNNSAPYPEIDLTGLNSKYKTLESLMNVILGNMETTTEVDGNTVRQVLSNYLTEDTSVRVLIQEALRNEITYKADIVSTNGESFKNGVINTILKVIAMRGKKTITSSFEPENIRWYKMKDDGSILPNWSRTGKSIPITSEDVDIKQVFVVQLYVEEAMVAQDTITIVDLNDIENIKLSLTPKLSRTQTFDPTTKNIIPDYTIQNQVIQAKTLKGADDITSLVTHQWYYNGELITNDGRFEVQNNALFIKRNLMDSENPTMMIDCRVSYYSEEYNLTLEDSLSLDFSYVSNGEDGEDGKNALLVNVLHPYGTTIKNKQQSLLLVSLQAYFADKDVLSLLSNRKWFYADESVNSSSPYYDKDGGVGWSLISETNNLNGALNGYDTNILSISGNGFNGSISIKVVAYFEEFKGAATTTLIDSTDPITGVILGNTQLKNGEPTSLQIEAYLGQMKITDTSNYTFVWNLELVDNSSRIIGPMEPFTKTTVWPKYGESIILEWGDIPENDNVYVTCKIYRNE</sequence>
<dbReference type="Proteomes" id="UP000260005">
    <property type="component" value="Segment"/>
</dbReference>
<keyword evidence="2" id="KW-1185">Reference proteome</keyword>
<dbReference type="EMBL" id="MF001358">
    <property type="protein sequence ID" value="ASZ76806.1"/>
    <property type="molecule type" value="Genomic_DNA"/>
</dbReference>
<proteinExistence type="predicted"/>
<protein>
    <submittedName>
        <fullName evidence="1">Uncharacterized protein</fullName>
    </submittedName>
</protein>
<evidence type="ECO:0000313" key="2">
    <source>
        <dbReference type="Proteomes" id="UP000260005"/>
    </source>
</evidence>
<accession>A0A249XZC0</accession>